<evidence type="ECO:0000313" key="2">
    <source>
        <dbReference type="Proteomes" id="UP000807469"/>
    </source>
</evidence>
<reference evidence="1" key="1">
    <citation type="submission" date="2020-11" db="EMBL/GenBank/DDBJ databases">
        <authorList>
            <consortium name="DOE Joint Genome Institute"/>
            <person name="Ahrendt S."/>
            <person name="Riley R."/>
            <person name="Andreopoulos W."/>
            <person name="Labutti K."/>
            <person name="Pangilinan J."/>
            <person name="Ruiz-Duenas F.J."/>
            <person name="Barrasa J.M."/>
            <person name="Sanchez-Garcia M."/>
            <person name="Camarero S."/>
            <person name="Miyauchi S."/>
            <person name="Serrano A."/>
            <person name="Linde D."/>
            <person name="Babiker R."/>
            <person name="Drula E."/>
            <person name="Ayuso-Fernandez I."/>
            <person name="Pacheco R."/>
            <person name="Padilla G."/>
            <person name="Ferreira P."/>
            <person name="Barriuso J."/>
            <person name="Kellner H."/>
            <person name="Castanera R."/>
            <person name="Alfaro M."/>
            <person name="Ramirez L."/>
            <person name="Pisabarro A.G."/>
            <person name="Kuo A."/>
            <person name="Tritt A."/>
            <person name="Lipzen A."/>
            <person name="He G."/>
            <person name="Yan M."/>
            <person name="Ng V."/>
            <person name="Cullen D."/>
            <person name="Martin F."/>
            <person name="Rosso M.-N."/>
            <person name="Henrissat B."/>
            <person name="Hibbett D."/>
            <person name="Martinez A.T."/>
            <person name="Grigoriev I.V."/>
        </authorList>
    </citation>
    <scope>NUCLEOTIDE SEQUENCE</scope>
    <source>
        <strain evidence="1">CIRM-BRFM 674</strain>
    </source>
</reference>
<comment type="caution">
    <text evidence="1">The sequence shown here is derived from an EMBL/GenBank/DDBJ whole genome shotgun (WGS) entry which is preliminary data.</text>
</comment>
<keyword evidence="2" id="KW-1185">Reference proteome</keyword>
<proteinExistence type="predicted"/>
<accession>A0A9P5YTP0</accession>
<evidence type="ECO:0000313" key="1">
    <source>
        <dbReference type="EMBL" id="KAF9475577.1"/>
    </source>
</evidence>
<gene>
    <name evidence="1" type="ORF">BDN70DRAFT_840772</name>
</gene>
<dbReference type="OrthoDB" id="10439483at2759"/>
<name>A0A9P5YTP0_9AGAR</name>
<evidence type="ECO:0008006" key="3">
    <source>
        <dbReference type="Google" id="ProtNLM"/>
    </source>
</evidence>
<dbReference type="Proteomes" id="UP000807469">
    <property type="component" value="Unassembled WGS sequence"/>
</dbReference>
<sequence length="61" mass="6062">MQMTQNVLVSQSTSGCTCTPCKCGPSCTCGTPVSQSSSGCGNSACTCTSCNCKPGECNCGH</sequence>
<organism evidence="1 2">
    <name type="scientific">Pholiota conissans</name>
    <dbReference type="NCBI Taxonomy" id="109636"/>
    <lineage>
        <taxon>Eukaryota</taxon>
        <taxon>Fungi</taxon>
        <taxon>Dikarya</taxon>
        <taxon>Basidiomycota</taxon>
        <taxon>Agaricomycotina</taxon>
        <taxon>Agaricomycetes</taxon>
        <taxon>Agaricomycetidae</taxon>
        <taxon>Agaricales</taxon>
        <taxon>Agaricineae</taxon>
        <taxon>Strophariaceae</taxon>
        <taxon>Pholiota</taxon>
    </lineage>
</organism>
<protein>
    <recommendedName>
        <fullName evidence="3">Metallothionein</fullName>
    </recommendedName>
</protein>
<dbReference type="AlphaFoldDB" id="A0A9P5YTP0"/>
<dbReference type="EMBL" id="MU155327">
    <property type="protein sequence ID" value="KAF9475577.1"/>
    <property type="molecule type" value="Genomic_DNA"/>
</dbReference>